<dbReference type="AlphaFoldDB" id="A0A1V3L3L1"/>
<gene>
    <name evidence="1" type="ORF">BKG92_00570</name>
</gene>
<dbReference type="Proteomes" id="UP000188573">
    <property type="component" value="Unassembled WGS sequence"/>
</dbReference>
<keyword evidence="2" id="KW-1185">Reference proteome</keyword>
<sequence>MIIGNDTEKSNSQRGTELLGKSLGTATSISTDIFLLNKGGSAFKQVISGFSGGYVENKVKVSNKEKEENKK</sequence>
<dbReference type="RefSeq" id="WP_077495294.1">
    <property type="nucleotide sequence ID" value="NZ_MLAG01000001.1"/>
</dbReference>
<protein>
    <submittedName>
        <fullName evidence="1">Uncharacterized protein</fullName>
    </submittedName>
</protein>
<organism evidence="1 2">
    <name type="scientific">Rodentibacter ratti</name>
    <dbReference type="NCBI Taxonomy" id="1906745"/>
    <lineage>
        <taxon>Bacteria</taxon>
        <taxon>Pseudomonadati</taxon>
        <taxon>Pseudomonadota</taxon>
        <taxon>Gammaproteobacteria</taxon>
        <taxon>Pasteurellales</taxon>
        <taxon>Pasteurellaceae</taxon>
        <taxon>Rodentibacter</taxon>
    </lineage>
</organism>
<evidence type="ECO:0000313" key="2">
    <source>
        <dbReference type="Proteomes" id="UP000188573"/>
    </source>
</evidence>
<accession>A0A1V3L3L1</accession>
<name>A0A1V3L3L1_9PAST</name>
<dbReference type="EMBL" id="MLAG01000001">
    <property type="protein sequence ID" value="OOF84401.1"/>
    <property type="molecule type" value="Genomic_DNA"/>
</dbReference>
<comment type="caution">
    <text evidence="1">The sequence shown here is derived from an EMBL/GenBank/DDBJ whole genome shotgun (WGS) entry which is preliminary data.</text>
</comment>
<proteinExistence type="predicted"/>
<evidence type="ECO:0000313" key="1">
    <source>
        <dbReference type="EMBL" id="OOF84401.1"/>
    </source>
</evidence>
<reference evidence="1 2" key="1">
    <citation type="submission" date="2016-10" db="EMBL/GenBank/DDBJ databases">
        <title>Rodentibacter gen. nov. and new species.</title>
        <authorList>
            <person name="Christensen H."/>
        </authorList>
    </citation>
    <scope>NUCLEOTIDE SEQUENCE [LARGE SCALE GENOMIC DNA]</scope>
    <source>
        <strain evidence="1 2">Ac81</strain>
    </source>
</reference>